<proteinExistence type="predicted"/>
<dbReference type="STRING" id="2754.EH55_07980"/>
<reference evidence="1 2" key="1">
    <citation type="submission" date="2014-04" db="EMBL/GenBank/DDBJ databases">
        <title>Draft Genome Sequence of Synergistes jonesii.</title>
        <authorList>
            <person name="Coil D.A."/>
            <person name="Eisen J.A."/>
            <person name="Holland-Moritz H.E."/>
        </authorList>
    </citation>
    <scope>NUCLEOTIDE SEQUENCE [LARGE SCALE GENOMIC DNA]</scope>
    <source>
        <strain evidence="1 2">78-1</strain>
    </source>
</reference>
<evidence type="ECO:0000313" key="1">
    <source>
        <dbReference type="EMBL" id="KEJ91898.1"/>
    </source>
</evidence>
<sequence length="69" mass="8037">MKHRWDNEPLENAIKLCNDCKHIWPHEIKCDAYPDGIPDDVLFCRLDHRNPIDGDHGIQFEPKENNDGG</sequence>
<evidence type="ECO:0000313" key="2">
    <source>
        <dbReference type="Proteomes" id="UP000027665"/>
    </source>
</evidence>
<name>A0A073INF9_9BACT</name>
<keyword evidence="2" id="KW-1185">Reference proteome</keyword>
<dbReference type="AlphaFoldDB" id="A0A073INF9"/>
<dbReference type="Proteomes" id="UP000027665">
    <property type="component" value="Unassembled WGS sequence"/>
</dbReference>
<accession>A0A073INF9</accession>
<gene>
    <name evidence="1" type="ORF">EH55_07980</name>
</gene>
<comment type="caution">
    <text evidence="1">The sequence shown here is derived from an EMBL/GenBank/DDBJ whole genome shotgun (WGS) entry which is preliminary data.</text>
</comment>
<protein>
    <submittedName>
        <fullName evidence="1">Uncharacterized protein</fullName>
    </submittedName>
</protein>
<dbReference type="EMBL" id="JMKI01000037">
    <property type="protein sequence ID" value="KEJ91898.1"/>
    <property type="molecule type" value="Genomic_DNA"/>
</dbReference>
<organism evidence="1 2">
    <name type="scientific">Synergistes jonesii</name>
    <dbReference type="NCBI Taxonomy" id="2754"/>
    <lineage>
        <taxon>Bacteria</taxon>
        <taxon>Thermotogati</taxon>
        <taxon>Synergistota</taxon>
        <taxon>Synergistia</taxon>
        <taxon>Synergistales</taxon>
        <taxon>Synergistaceae</taxon>
        <taxon>Synergistes</taxon>
    </lineage>
</organism>